<comment type="caution">
    <text evidence="9">The sequence shown here is derived from an EMBL/GenBank/DDBJ whole genome shotgun (WGS) entry which is preliminary data.</text>
</comment>
<dbReference type="InterPro" id="IPR036097">
    <property type="entry name" value="HisK_dim/P_sf"/>
</dbReference>
<dbReference type="Gene3D" id="3.30.565.10">
    <property type="entry name" value="Histidine kinase-like ATPase, C-terminal domain"/>
    <property type="match status" value="1"/>
</dbReference>
<dbReference type="Pfam" id="PF00072">
    <property type="entry name" value="Response_reg"/>
    <property type="match status" value="1"/>
</dbReference>
<proteinExistence type="predicted"/>
<dbReference type="SMART" id="SM00388">
    <property type="entry name" value="HisKA"/>
    <property type="match status" value="1"/>
</dbReference>
<evidence type="ECO:0000256" key="5">
    <source>
        <dbReference type="PROSITE-ProRule" id="PRU00169"/>
    </source>
</evidence>
<dbReference type="PANTHER" id="PTHR45339:SF1">
    <property type="entry name" value="HYBRID SIGNAL TRANSDUCTION HISTIDINE KINASE J"/>
    <property type="match status" value="1"/>
</dbReference>
<dbReference type="AlphaFoldDB" id="A0A366J191"/>
<feature type="modified residue" description="4-aspartylphosphate" evidence="5">
    <location>
        <position position="641"/>
    </location>
</feature>
<feature type="transmembrane region" description="Helical" evidence="6">
    <location>
        <begin position="20"/>
        <end position="38"/>
    </location>
</feature>
<dbReference type="InterPro" id="IPR005467">
    <property type="entry name" value="His_kinase_dom"/>
</dbReference>
<evidence type="ECO:0000256" key="1">
    <source>
        <dbReference type="ARBA" id="ARBA00000085"/>
    </source>
</evidence>
<dbReference type="RefSeq" id="WP_113917685.1">
    <property type="nucleotide sequence ID" value="NZ_QNSE01000011.1"/>
</dbReference>
<dbReference type="CDD" id="cd17546">
    <property type="entry name" value="REC_hyHK_CKI1_RcsC-like"/>
    <property type="match status" value="1"/>
</dbReference>
<feature type="domain" description="Histidine kinase" evidence="7">
    <location>
        <begin position="247"/>
        <end position="462"/>
    </location>
</feature>
<dbReference type="EMBL" id="QNSE01000011">
    <property type="protein sequence ID" value="RBP80617.1"/>
    <property type="molecule type" value="Genomic_DNA"/>
</dbReference>
<keyword evidence="4" id="KW-0902">Two-component regulatory system</keyword>
<dbReference type="SMART" id="SM00387">
    <property type="entry name" value="HATPase_c"/>
    <property type="match status" value="1"/>
</dbReference>
<dbReference type="CDD" id="cd00082">
    <property type="entry name" value="HisKA"/>
    <property type="match status" value="1"/>
</dbReference>
<dbReference type="EC" id="2.7.13.3" evidence="2"/>
<dbReference type="InterPro" id="IPR011006">
    <property type="entry name" value="CheY-like_superfamily"/>
</dbReference>
<dbReference type="InterPro" id="IPR003594">
    <property type="entry name" value="HATPase_dom"/>
</dbReference>
<feature type="transmembrane region" description="Helical" evidence="6">
    <location>
        <begin position="184"/>
        <end position="207"/>
    </location>
</feature>
<comment type="catalytic activity">
    <reaction evidence="1">
        <text>ATP + protein L-histidine = ADP + protein N-phospho-L-histidine.</text>
        <dbReference type="EC" id="2.7.13.3"/>
    </reaction>
</comment>
<keyword evidence="3 5" id="KW-0597">Phosphoprotein</keyword>
<keyword evidence="6" id="KW-0812">Transmembrane</keyword>
<evidence type="ECO:0000256" key="6">
    <source>
        <dbReference type="SAM" id="Phobius"/>
    </source>
</evidence>
<keyword evidence="9" id="KW-0808">Transferase</keyword>
<gene>
    <name evidence="9" type="ORF">DFP80_111141</name>
</gene>
<keyword evidence="9" id="KW-0418">Kinase</keyword>
<dbReference type="Pfam" id="PF02518">
    <property type="entry name" value="HATPase_c"/>
    <property type="match status" value="1"/>
</dbReference>
<dbReference type="PROSITE" id="PS50110">
    <property type="entry name" value="RESPONSE_REGULATORY"/>
    <property type="match status" value="1"/>
</dbReference>
<evidence type="ECO:0000256" key="4">
    <source>
        <dbReference type="ARBA" id="ARBA00023012"/>
    </source>
</evidence>
<dbReference type="PANTHER" id="PTHR45339">
    <property type="entry name" value="HYBRID SIGNAL TRANSDUCTION HISTIDINE KINASE J"/>
    <property type="match status" value="1"/>
</dbReference>
<evidence type="ECO:0000259" key="7">
    <source>
        <dbReference type="PROSITE" id="PS50109"/>
    </source>
</evidence>
<dbReference type="PRINTS" id="PR00344">
    <property type="entry name" value="BCTRLSENSOR"/>
</dbReference>
<keyword evidence="6" id="KW-0472">Membrane</keyword>
<organism evidence="9 10">
    <name type="scientific">Marinomonas rhizomae</name>
    <dbReference type="NCBI Taxonomy" id="491948"/>
    <lineage>
        <taxon>Bacteria</taxon>
        <taxon>Pseudomonadati</taxon>
        <taxon>Pseudomonadota</taxon>
        <taxon>Gammaproteobacteria</taxon>
        <taxon>Oceanospirillales</taxon>
        <taxon>Oceanospirillaceae</taxon>
        <taxon>Marinomonas</taxon>
    </lineage>
</organism>
<dbReference type="InterPro" id="IPR036890">
    <property type="entry name" value="HATPase_C_sf"/>
</dbReference>
<dbReference type="Gene3D" id="3.40.50.2300">
    <property type="match status" value="1"/>
</dbReference>
<name>A0A366J191_9GAMM</name>
<evidence type="ECO:0000256" key="3">
    <source>
        <dbReference type="ARBA" id="ARBA00022553"/>
    </source>
</evidence>
<accession>A0A366J191</accession>
<dbReference type="Proteomes" id="UP000252792">
    <property type="component" value="Unassembled WGS sequence"/>
</dbReference>
<feature type="domain" description="Response regulatory" evidence="8">
    <location>
        <begin position="592"/>
        <end position="708"/>
    </location>
</feature>
<keyword evidence="10" id="KW-1185">Reference proteome</keyword>
<keyword evidence="6" id="KW-1133">Transmembrane helix</keyword>
<dbReference type="InterPro" id="IPR001789">
    <property type="entry name" value="Sig_transdc_resp-reg_receiver"/>
</dbReference>
<reference evidence="9 10" key="1">
    <citation type="submission" date="2018-06" db="EMBL/GenBank/DDBJ databases">
        <title>Genomic Encyclopedia of Type Strains, Phase III (KMG-III): the genomes of soil and plant-associated and newly described type strains.</title>
        <authorList>
            <person name="Whitman W."/>
        </authorList>
    </citation>
    <scope>NUCLEOTIDE SEQUENCE [LARGE SCALE GENOMIC DNA]</scope>
    <source>
        <strain evidence="9 10">CECT 7377</strain>
    </source>
</reference>
<dbReference type="Pfam" id="PF00512">
    <property type="entry name" value="HisKA"/>
    <property type="match status" value="1"/>
</dbReference>
<dbReference type="SUPFAM" id="SSF52172">
    <property type="entry name" value="CheY-like"/>
    <property type="match status" value="1"/>
</dbReference>
<evidence type="ECO:0000313" key="10">
    <source>
        <dbReference type="Proteomes" id="UP000252792"/>
    </source>
</evidence>
<evidence type="ECO:0000259" key="8">
    <source>
        <dbReference type="PROSITE" id="PS50110"/>
    </source>
</evidence>
<dbReference type="SUPFAM" id="SSF47384">
    <property type="entry name" value="Homodimeric domain of signal transducing histidine kinase"/>
    <property type="match status" value="1"/>
</dbReference>
<dbReference type="FunFam" id="3.30.565.10:FF:000010">
    <property type="entry name" value="Sensor histidine kinase RcsC"/>
    <property type="match status" value="1"/>
</dbReference>
<dbReference type="Gene3D" id="1.10.287.130">
    <property type="match status" value="1"/>
</dbReference>
<dbReference type="InterPro" id="IPR003661">
    <property type="entry name" value="HisK_dim/P_dom"/>
</dbReference>
<dbReference type="InterPro" id="IPR004358">
    <property type="entry name" value="Sig_transdc_His_kin-like_C"/>
</dbReference>
<evidence type="ECO:0000256" key="2">
    <source>
        <dbReference type="ARBA" id="ARBA00012438"/>
    </source>
</evidence>
<evidence type="ECO:0000313" key="9">
    <source>
        <dbReference type="EMBL" id="RBP80617.1"/>
    </source>
</evidence>
<dbReference type="CDD" id="cd16922">
    <property type="entry name" value="HATPase_EvgS-ArcB-TorS-like"/>
    <property type="match status" value="1"/>
</dbReference>
<dbReference type="SUPFAM" id="SSF55874">
    <property type="entry name" value="ATPase domain of HSP90 chaperone/DNA topoisomerase II/histidine kinase"/>
    <property type="match status" value="1"/>
</dbReference>
<sequence>MRFSKSSIVSAYDKKKLSSFLLLVVAALIFMGASMLIFKELVERQKIVMSAVEEDALWAAYQLDRETLKLRNSLKLLEDDFSEKRLSDARIRFDILYSRVNVLEEGQLRVLFDRLENSVEMMAVLQREMADIDRLLFINKSFIDVGLLLVKSDGLLSKTESIVLATLASRSKDKVKQRNDTLGLFIYLGSLIALLTITMAFIILMLFKQLEVAKKSYEKSQKLANELEVAVFSAEQALKVKSEFLATMSHEIRTPMNAIVGFSYLLLDGDLDNDHREKVMKIQQSADGLLAIINSVLDYSKIESGKVDIESKSFSLDDVLEYVYQTGENLAQSKKLDFMICRDFSINDNLIGDKTKLQQILVNVVGNAIKFTDAGRVKVKVSQLNAEEILIDVQDTGSGIPDGVDVFDVFKQADSSTTRLHGGTGLGLSITQKLVGLLGGHITYKSVLNEGSVFTIKLPYFPDNKMDLLPFEKIAIFEEDTEITSLLSDLNGTRITSLKLSDMSDSHLPVIASRQFFSDDYVNPDELKCFEKRILLLSGGALNISGLLVTGLVTPTNINRKIISLKLGGEDIKGQGDIQSVLEDQGYFRNKTILLAEDNKVNASIVKAVIEKLGASIDWVENGREAYDHTLLRAYDLILMDIRMPVMDGYESSEKIFNHLGGRKPPILFLTADALILEKEKFIDLGVDDVLFKPLDPYLLIEKIEFWMIRYQFNALFEKSNSDELSFFWFKVEELESLLKDGDSESEKSIKNIIESVFCCDDTGLLNSALEDICSYDYQDAIKKVKAFKRNFVLAGLE</sequence>
<dbReference type="SMART" id="SM00448">
    <property type="entry name" value="REC"/>
    <property type="match status" value="1"/>
</dbReference>
<dbReference type="PROSITE" id="PS50109">
    <property type="entry name" value="HIS_KIN"/>
    <property type="match status" value="1"/>
</dbReference>
<dbReference type="GO" id="GO:0000155">
    <property type="term" value="F:phosphorelay sensor kinase activity"/>
    <property type="evidence" value="ECO:0007669"/>
    <property type="project" value="InterPro"/>
</dbReference>
<protein>
    <recommendedName>
        <fullName evidence="2">histidine kinase</fullName>
        <ecNumber evidence="2">2.7.13.3</ecNumber>
    </recommendedName>
</protein>
<dbReference type="OrthoDB" id="6724607at2"/>